<comment type="caution">
    <text evidence="1">The sequence shown here is derived from an EMBL/GenBank/DDBJ whole genome shotgun (WGS) entry which is preliminary data.</text>
</comment>
<sequence>MIEKFKNVRDFTKAMLDIFNNEIQYRCPFWKDPDTCSCSSCFNQRLVSTSRSALKAAEAKNISPSGTTVPNIKTLLAPDFPLESPKDKIARQRKERLSESDNTWAYVEANQARYSAEREAFINRTGTPKKRIEVPKFDLDEALKNPGSQAISPVNIDPASMLVDEIIDTFEAAKDLVTDPSWQAAAAMAVVAIPGKYADNLTNFVGKYKGKDIVLDDLKMVDVKYLKRNREELNLLRKEFNNGVRKDYLIELSKDDEVIKKLRQLNVPDAEINKLASGRVPASFEVHHKLPLDDSGTNDFSNLVLIRKAPEHAALTTYQKQTTKGLTVGSVEEVKWPVPDGSIYPKK</sequence>
<dbReference type="SUPFAM" id="SSF54060">
    <property type="entry name" value="His-Me finger endonucleases"/>
    <property type="match status" value="1"/>
</dbReference>
<evidence type="ECO:0000313" key="1">
    <source>
        <dbReference type="EMBL" id="KQB01001.1"/>
    </source>
</evidence>
<gene>
    <name evidence="1" type="ORF">XV92_10560</name>
</gene>
<accession>A0A0Q0VEV9</accession>
<dbReference type="PANTHER" id="PTHR34319">
    <property type="entry name" value="MAJOR EXPORTED PROTEIN"/>
    <property type="match status" value="1"/>
</dbReference>
<proteinExistence type="predicted"/>
<dbReference type="RefSeq" id="WP_055064776.1">
    <property type="nucleotide sequence ID" value="NZ_LBGP01000013.1"/>
</dbReference>
<dbReference type="PATRIC" id="fig|1481663.12.peg.884"/>
<dbReference type="OrthoDB" id="6004892at2"/>
<name>A0A0Q0VEV9_VIBMT</name>
<dbReference type="AlphaFoldDB" id="A0A0Q0VEV9"/>
<dbReference type="CDD" id="cd00085">
    <property type="entry name" value="HNHc"/>
    <property type="match status" value="1"/>
</dbReference>
<evidence type="ECO:0000313" key="2">
    <source>
        <dbReference type="Proteomes" id="UP000050491"/>
    </source>
</evidence>
<dbReference type="InterPro" id="IPR052947">
    <property type="entry name" value="T6SS_Hcp1_domain"/>
</dbReference>
<protein>
    <recommendedName>
        <fullName evidence="3">HNH endonuclease</fullName>
    </recommendedName>
</protein>
<evidence type="ECO:0008006" key="3">
    <source>
        <dbReference type="Google" id="ProtNLM"/>
    </source>
</evidence>
<organism evidence="1 2">
    <name type="scientific">Vibrio metoecus</name>
    <dbReference type="NCBI Taxonomy" id="1481663"/>
    <lineage>
        <taxon>Bacteria</taxon>
        <taxon>Pseudomonadati</taxon>
        <taxon>Pseudomonadota</taxon>
        <taxon>Gammaproteobacteria</taxon>
        <taxon>Vibrionales</taxon>
        <taxon>Vibrionaceae</taxon>
        <taxon>Vibrio</taxon>
    </lineage>
</organism>
<reference evidence="1 2" key="1">
    <citation type="journal article" date="2015" name="Genome Biol. Evol.">
        <title>The Dynamics of Genetic Interactions between Vibrio metoecus and Vibrio cholerae, Two Close Relatives Co-Occurring in the Environment.</title>
        <authorList>
            <person name="Orata F.D."/>
            <person name="Kirchberger P.C."/>
            <person name="Meheust R."/>
            <person name="Barlow E.J."/>
            <person name="Tarr C.L."/>
            <person name="Boucher Y."/>
        </authorList>
    </citation>
    <scope>NUCLEOTIDE SEQUENCE [LARGE SCALE GENOMIC DNA]</scope>
    <source>
        <strain evidence="1 2">YB5B04</strain>
    </source>
</reference>
<dbReference type="Proteomes" id="UP000050491">
    <property type="component" value="Unassembled WGS sequence"/>
</dbReference>
<dbReference type="PANTHER" id="PTHR34319:SF7">
    <property type="entry name" value="HNH ENDONUCLEASE DOMAIN-CONTAINING PROTEIN"/>
    <property type="match status" value="1"/>
</dbReference>
<dbReference type="EMBL" id="LBGP01000013">
    <property type="protein sequence ID" value="KQB01001.1"/>
    <property type="molecule type" value="Genomic_DNA"/>
</dbReference>
<dbReference type="InterPro" id="IPR044925">
    <property type="entry name" value="His-Me_finger_sf"/>
</dbReference>
<dbReference type="InterPro" id="IPR003615">
    <property type="entry name" value="HNH_nuc"/>
</dbReference>